<keyword evidence="8 13" id="KW-0378">Hydrolase</keyword>
<name>A0ABS7YRD9_9VIBR</name>
<accession>A0ABS7YRD9</accession>
<dbReference type="Gene3D" id="2.10.70.40">
    <property type="entry name" value="peptidoglycan hydrolase"/>
    <property type="match status" value="1"/>
</dbReference>
<evidence type="ECO:0000256" key="1">
    <source>
        <dbReference type="ARBA" id="ARBA00002954"/>
    </source>
</evidence>
<evidence type="ECO:0000256" key="11">
    <source>
        <dbReference type="ARBA" id="ARBA00030835"/>
    </source>
</evidence>
<dbReference type="InterPro" id="IPR013377">
    <property type="entry name" value="FlgJ"/>
</dbReference>
<dbReference type="InterPro" id="IPR051056">
    <property type="entry name" value="Glycosyl_Hydrolase_73"/>
</dbReference>
<keyword evidence="13" id="KW-0282">Flagellum</keyword>
<evidence type="ECO:0000256" key="7">
    <source>
        <dbReference type="ARBA" id="ARBA00022795"/>
    </source>
</evidence>
<keyword evidence="6" id="KW-0574">Periplasm</keyword>
<evidence type="ECO:0000256" key="4">
    <source>
        <dbReference type="ARBA" id="ARBA00007974"/>
    </source>
</evidence>
<dbReference type="GO" id="GO:0016798">
    <property type="term" value="F:hydrolase activity, acting on glycosyl bonds"/>
    <property type="evidence" value="ECO:0007669"/>
    <property type="project" value="UniProtKB-KW"/>
</dbReference>
<evidence type="ECO:0000259" key="12">
    <source>
        <dbReference type="SMART" id="SM00047"/>
    </source>
</evidence>
<dbReference type="InterPro" id="IPR023346">
    <property type="entry name" value="Lysozyme-like_dom_sf"/>
</dbReference>
<comment type="similarity">
    <text evidence="3">In the N-terminal section; belongs to the FlgJ family.</text>
</comment>
<dbReference type="Proteomes" id="UP001199044">
    <property type="component" value="Unassembled WGS sequence"/>
</dbReference>
<dbReference type="PANTHER" id="PTHR33308:SF9">
    <property type="entry name" value="PEPTIDOGLYCAN HYDROLASE FLGJ"/>
    <property type="match status" value="1"/>
</dbReference>
<evidence type="ECO:0000313" key="13">
    <source>
        <dbReference type="EMBL" id="MCA2016794.1"/>
    </source>
</evidence>
<dbReference type="PANTHER" id="PTHR33308">
    <property type="entry name" value="PEPTIDOGLYCAN HYDROLASE FLGJ"/>
    <property type="match status" value="1"/>
</dbReference>
<dbReference type="SMART" id="SM00047">
    <property type="entry name" value="LYZ2"/>
    <property type="match status" value="1"/>
</dbReference>
<dbReference type="RefSeq" id="WP_068712481.1">
    <property type="nucleotide sequence ID" value="NZ_AP014635.1"/>
</dbReference>
<comment type="subcellular location">
    <subcellularLocation>
        <location evidence="2">Periplasm</location>
    </subcellularLocation>
</comment>
<protein>
    <recommendedName>
        <fullName evidence="5">Peptidoglycan hydrolase FlgJ</fullName>
    </recommendedName>
    <alternativeName>
        <fullName evidence="11">Muramidase FlgJ</fullName>
    </alternativeName>
</protein>
<comment type="similarity">
    <text evidence="4">In the C-terminal section; belongs to the glycosyl hydrolase 73 family.</text>
</comment>
<dbReference type="Pfam" id="PF01832">
    <property type="entry name" value="Glucosaminidase"/>
    <property type="match status" value="1"/>
</dbReference>
<keyword evidence="13" id="KW-0969">Cilium</keyword>
<evidence type="ECO:0000256" key="3">
    <source>
        <dbReference type="ARBA" id="ARBA00006880"/>
    </source>
</evidence>
<dbReference type="InterPro" id="IPR019301">
    <property type="entry name" value="Flagellar_prot_FlgJ_N"/>
</dbReference>
<dbReference type="NCBIfam" id="TIGR02541">
    <property type="entry name" value="flagell_FlgJ"/>
    <property type="match status" value="1"/>
</dbReference>
<evidence type="ECO:0000256" key="9">
    <source>
        <dbReference type="ARBA" id="ARBA00023295"/>
    </source>
</evidence>
<evidence type="ECO:0000256" key="8">
    <source>
        <dbReference type="ARBA" id="ARBA00022801"/>
    </source>
</evidence>
<evidence type="ECO:0000256" key="6">
    <source>
        <dbReference type="ARBA" id="ARBA00022764"/>
    </source>
</evidence>
<gene>
    <name evidence="13" type="primary">flgJ</name>
    <name evidence="13" type="ORF">LDJ79_11780</name>
</gene>
<proteinExistence type="inferred from homology"/>
<comment type="function">
    <text evidence="1">Flagellum-specific muramidase which hydrolyzes the peptidoglycan layer to assemble the rod structure in the periplasmic space.</text>
</comment>
<sequence length="313" mass="34638">MASSPNDIGFIQDIAGLDALRQKAVKGDKASEKEALTAAARQFEAIFTTMMLKSMRDANKEFKSDMFDSRNEDFYRQMRDEQMTSELSANGSLGLADMIVKQLTASNTINEQGDRTFQDAMERVKQARTVQNTAMPSATSAKEVSSVAAAQTSDVTKMDFSSPQAFVRSLKPYAQKAAQALGIDSTLLLAQAALETGWGQKLVKNAHHSSNNLFNIKANSAWQGNRIATQTLEYQNDIPVMEKAAFRAYPSYQASFDDYVKFLETNPRYSEALAQQGDEAFIRGVHQAGYATDPNYADKVLRLKSQIESMDNI</sequence>
<dbReference type="SUPFAM" id="SSF53955">
    <property type="entry name" value="Lysozyme-like"/>
    <property type="match status" value="1"/>
</dbReference>
<reference evidence="14" key="1">
    <citation type="submission" date="2023-07" db="EMBL/GenBank/DDBJ databases">
        <title>Molecular identification of indigenous halophilic bacteria isolated from red sea cost, biodegradation of synthetic dyes and assessment of degraded metabolite toxicity.</title>
        <authorList>
            <person name="Chaieb K."/>
            <person name="Altayb H.N."/>
        </authorList>
    </citation>
    <scope>NUCLEOTIDE SEQUENCE [LARGE SCALE GENOMIC DNA]</scope>
    <source>
        <strain evidence="14">K20</strain>
    </source>
</reference>
<evidence type="ECO:0000313" key="14">
    <source>
        <dbReference type="Proteomes" id="UP001199044"/>
    </source>
</evidence>
<dbReference type="Pfam" id="PF10135">
    <property type="entry name" value="Rod-binding"/>
    <property type="match status" value="1"/>
</dbReference>
<evidence type="ECO:0000256" key="2">
    <source>
        <dbReference type="ARBA" id="ARBA00004418"/>
    </source>
</evidence>
<dbReference type="EMBL" id="JAIWIU010000070">
    <property type="protein sequence ID" value="MCA2016794.1"/>
    <property type="molecule type" value="Genomic_DNA"/>
</dbReference>
<comment type="caution">
    <text evidence="13">The sequence shown here is derived from an EMBL/GenBank/DDBJ whole genome shotgun (WGS) entry which is preliminary data.</text>
</comment>
<evidence type="ECO:0000256" key="10">
    <source>
        <dbReference type="ARBA" id="ARBA00023316"/>
    </source>
</evidence>
<dbReference type="Gene3D" id="1.10.530.10">
    <property type="match status" value="1"/>
</dbReference>
<keyword evidence="13" id="KW-0966">Cell projection</keyword>
<feature type="domain" description="Mannosyl-glycoprotein endo-beta-N-acetylglucosamidase-like" evidence="12">
    <location>
        <begin position="157"/>
        <end position="313"/>
    </location>
</feature>
<keyword evidence="10" id="KW-0961">Cell wall biogenesis/degradation</keyword>
<organism evidence="13 14">
    <name type="scientific">Vibrio tritonius</name>
    <dbReference type="NCBI Taxonomy" id="1435069"/>
    <lineage>
        <taxon>Bacteria</taxon>
        <taxon>Pseudomonadati</taxon>
        <taxon>Pseudomonadota</taxon>
        <taxon>Gammaproteobacteria</taxon>
        <taxon>Vibrionales</taxon>
        <taxon>Vibrionaceae</taxon>
        <taxon>Vibrio</taxon>
    </lineage>
</organism>
<keyword evidence="14" id="KW-1185">Reference proteome</keyword>
<keyword evidence="7" id="KW-1005">Bacterial flagellum biogenesis</keyword>
<dbReference type="PRINTS" id="PR01002">
    <property type="entry name" value="FLGFLGJ"/>
</dbReference>
<keyword evidence="9 13" id="KW-0326">Glycosidase</keyword>
<dbReference type="InterPro" id="IPR002901">
    <property type="entry name" value="MGlyc_endo_b_GlcNAc-like_dom"/>
</dbReference>
<evidence type="ECO:0000256" key="5">
    <source>
        <dbReference type="ARBA" id="ARBA00013433"/>
    </source>
</evidence>